<keyword evidence="10" id="KW-1185">Reference proteome</keyword>
<evidence type="ECO:0000256" key="7">
    <source>
        <dbReference type="SAM" id="MobiDB-lite"/>
    </source>
</evidence>
<evidence type="ECO:0000256" key="4">
    <source>
        <dbReference type="ARBA" id="ARBA00023054"/>
    </source>
</evidence>
<gene>
    <name evidence="9" type="ORF">EST38_g2394</name>
</gene>
<protein>
    <recommendedName>
        <fullName evidence="8">GRIP domain-containing protein</fullName>
    </recommendedName>
</protein>
<feature type="region of interest" description="Disordered" evidence="7">
    <location>
        <begin position="1"/>
        <end position="201"/>
    </location>
</feature>
<dbReference type="AlphaFoldDB" id="A0A4Q2DVR1"/>
<keyword evidence="4 6" id="KW-0175">Coiled coil</keyword>
<feature type="coiled-coil region" evidence="6">
    <location>
        <begin position="464"/>
        <end position="713"/>
    </location>
</feature>
<comment type="subcellular location">
    <subcellularLocation>
        <location evidence="2">Cytoplasm</location>
    </subcellularLocation>
    <subcellularLocation>
        <location evidence="1">Endomembrane system</location>
        <topology evidence="1">Peripheral membrane protein</topology>
    </subcellularLocation>
</comment>
<dbReference type="Pfam" id="PF01465">
    <property type="entry name" value="GRIP"/>
    <property type="match status" value="1"/>
</dbReference>
<dbReference type="OrthoDB" id="1926336at2759"/>
<name>A0A4Q2DVR1_9AGAR</name>
<feature type="non-terminal residue" evidence="9">
    <location>
        <position position="1"/>
    </location>
</feature>
<evidence type="ECO:0000259" key="8">
    <source>
        <dbReference type="PROSITE" id="PS50913"/>
    </source>
</evidence>
<dbReference type="STRING" id="2316362.A0A4Q2DVR1"/>
<proteinExistence type="predicted"/>
<feature type="compositionally biased region" description="Low complexity" evidence="7">
    <location>
        <begin position="106"/>
        <end position="124"/>
    </location>
</feature>
<feature type="compositionally biased region" description="Low complexity" evidence="7">
    <location>
        <begin position="735"/>
        <end position="753"/>
    </location>
</feature>
<feature type="region of interest" description="Disordered" evidence="7">
    <location>
        <begin position="377"/>
        <end position="400"/>
    </location>
</feature>
<feature type="compositionally biased region" description="Basic and acidic residues" evidence="7">
    <location>
        <begin position="33"/>
        <end position="72"/>
    </location>
</feature>
<evidence type="ECO:0000256" key="3">
    <source>
        <dbReference type="ARBA" id="ARBA00022490"/>
    </source>
</evidence>
<evidence type="ECO:0000313" key="10">
    <source>
        <dbReference type="Proteomes" id="UP000290288"/>
    </source>
</evidence>
<dbReference type="InterPro" id="IPR000237">
    <property type="entry name" value="GRIP_dom"/>
</dbReference>
<sequence>GHVSEAAIPELELEKKETGSPSTAVATAVQEAQLKEESPVVEAKEEGGNHVLKEDQEQKEPGDGEATKKEGDEKSEETSPPVESDTDAQEASDESAQPSSSPPLGSQETQEESSPLSSPESAAIPPVPEESSPEPEAPVPSPAEVAESAVPQAAPAEHSPSSVSESSDAKDKAPEPPAEETKVQEKSVPIEEPKPKGIGVEELQQRLKLVEQRFTDVSTSFKRLQAEKVAADSVLKELTPIDTIQDSPGLRDYLKNLKSKQEIFQNEIKLLNGKLSNYEERLEELRDVHRLESKSQSDQIEKLRTQLAETEALFQASEKAITQVEERLASDKTDTKQLESDIEKFKTLAREEEEKRVKAVSLLKTVRQKLVKAEKEKEDALKEAAAAKDRDRGEKEKDHVEKLKLQQELELVQIEKEKMAAAQKAHFEREVTLMKERYEKEMAAVKGQLELEIITLKSSHSKELAAKSSQISTLENSLNNVTRDKNVFFEQLQVKQAETESAQSHLENLQHQNTELEYQLHEANDRLGLIREEYSDYQREQEARAREPVTSASDIAQMVSATESKYELRLAEMKRSVTVLEKERSESEANWSRKLKEKVKELEELKAVLGSAAKSREQDINVVEQLKADLGRAREEVRILKEQLLDVPALQDKIQDLKRAAKDQDEELRLKTSLLEKQAEEYKSREAQLKQGNKTLREELRKVQSSAALLERQRNPGVGYWNRVSENEPQSPAVSAASELSPRPASPAPSTSSTNKNEEEVNLEYLRNVILQFLEHKEMRPNLVKVISIILHFTPQETRRLMAKV</sequence>
<comment type="caution">
    <text evidence="9">The sequence shown here is derived from an EMBL/GenBank/DDBJ whole genome shotgun (WGS) entry which is preliminary data.</text>
</comment>
<evidence type="ECO:0000256" key="6">
    <source>
        <dbReference type="SAM" id="Coils"/>
    </source>
</evidence>
<dbReference type="GO" id="GO:0005794">
    <property type="term" value="C:Golgi apparatus"/>
    <property type="evidence" value="ECO:0007669"/>
    <property type="project" value="TreeGrafter"/>
</dbReference>
<dbReference type="InterPro" id="IPR051952">
    <property type="entry name" value="Golgi-autophagy_related"/>
</dbReference>
<dbReference type="EMBL" id="SDEE01000041">
    <property type="protein sequence ID" value="RXW23492.1"/>
    <property type="molecule type" value="Genomic_DNA"/>
</dbReference>
<keyword evidence="3" id="KW-0963">Cytoplasm</keyword>
<evidence type="ECO:0000256" key="5">
    <source>
        <dbReference type="ARBA" id="ARBA00023136"/>
    </source>
</evidence>
<feature type="compositionally biased region" description="Basic and acidic residues" evidence="7">
    <location>
        <begin position="167"/>
        <end position="195"/>
    </location>
</feature>
<dbReference type="PROSITE" id="PS50913">
    <property type="entry name" value="GRIP"/>
    <property type="match status" value="1"/>
</dbReference>
<dbReference type="SMART" id="SM00755">
    <property type="entry name" value="Grip"/>
    <property type="match status" value="1"/>
</dbReference>
<feature type="domain" description="GRIP" evidence="8">
    <location>
        <begin position="756"/>
        <end position="804"/>
    </location>
</feature>
<evidence type="ECO:0000256" key="1">
    <source>
        <dbReference type="ARBA" id="ARBA00004184"/>
    </source>
</evidence>
<keyword evidence="5" id="KW-0472">Membrane</keyword>
<feature type="compositionally biased region" description="Low complexity" evidence="7">
    <location>
        <begin position="142"/>
        <end position="166"/>
    </location>
</feature>
<feature type="compositionally biased region" description="Polar residues" evidence="7">
    <location>
        <begin position="94"/>
        <end position="104"/>
    </location>
</feature>
<feature type="compositionally biased region" description="Acidic residues" evidence="7">
    <location>
        <begin position="84"/>
        <end position="93"/>
    </location>
</feature>
<dbReference type="Proteomes" id="UP000290288">
    <property type="component" value="Unassembled WGS sequence"/>
</dbReference>
<accession>A0A4Q2DVR1</accession>
<feature type="region of interest" description="Disordered" evidence="7">
    <location>
        <begin position="720"/>
        <end position="759"/>
    </location>
</feature>
<organism evidence="9 10">
    <name type="scientific">Candolleomyces aberdarensis</name>
    <dbReference type="NCBI Taxonomy" id="2316362"/>
    <lineage>
        <taxon>Eukaryota</taxon>
        <taxon>Fungi</taxon>
        <taxon>Dikarya</taxon>
        <taxon>Basidiomycota</taxon>
        <taxon>Agaricomycotina</taxon>
        <taxon>Agaricomycetes</taxon>
        <taxon>Agaricomycetidae</taxon>
        <taxon>Agaricales</taxon>
        <taxon>Agaricineae</taxon>
        <taxon>Psathyrellaceae</taxon>
        <taxon>Candolleomyces</taxon>
    </lineage>
</organism>
<dbReference type="PANTHER" id="PTHR23157">
    <property type="entry name" value="GRIP AND COILED-COIL DOMAIN-CONTAINING PROTEIN 1"/>
    <property type="match status" value="1"/>
</dbReference>
<evidence type="ECO:0000256" key="2">
    <source>
        <dbReference type="ARBA" id="ARBA00004496"/>
    </source>
</evidence>
<dbReference type="PANTHER" id="PTHR23157:SF25">
    <property type="entry name" value="GRIP AND COILED-COIL DOMAIN-CONTAINING PROTEIN 1"/>
    <property type="match status" value="1"/>
</dbReference>
<dbReference type="Gene3D" id="1.10.220.60">
    <property type="entry name" value="GRIP domain"/>
    <property type="match status" value="1"/>
</dbReference>
<reference evidence="9 10" key="1">
    <citation type="submission" date="2019-01" db="EMBL/GenBank/DDBJ databases">
        <title>Draft genome sequence of Psathyrella aberdarensis IHI B618.</title>
        <authorList>
            <person name="Buettner E."/>
            <person name="Kellner H."/>
        </authorList>
    </citation>
    <scope>NUCLEOTIDE SEQUENCE [LARGE SCALE GENOMIC DNA]</scope>
    <source>
        <strain evidence="9 10">IHI B618</strain>
    </source>
</reference>
<evidence type="ECO:0000313" key="9">
    <source>
        <dbReference type="EMBL" id="RXW23492.1"/>
    </source>
</evidence>